<evidence type="ECO:0000313" key="2">
    <source>
        <dbReference type="Proteomes" id="UP001346559"/>
    </source>
</evidence>
<accession>A0ABZ0Z4P4</accession>
<name>A0ABZ0Z4P4_9CAUD</name>
<sequence length="61" mass="7372">MSIRFKDKNEETPTKEEMKLHIIENLIENRFKNYTNHDLSDSMSYGDFNKIYKGIIDRVFN</sequence>
<keyword evidence="2" id="KW-1185">Reference proteome</keyword>
<dbReference type="EMBL" id="OR769218">
    <property type="protein sequence ID" value="WQJ54183.1"/>
    <property type="molecule type" value="Genomic_DNA"/>
</dbReference>
<organism evidence="1 2">
    <name type="scientific">phage Lak_Megaphage_RVC_AP1_GC26</name>
    <dbReference type="NCBI Taxonomy" id="3109224"/>
    <lineage>
        <taxon>Viruses</taxon>
        <taxon>Duplodnaviria</taxon>
        <taxon>Heunggongvirae</taxon>
        <taxon>Uroviricota</taxon>
        <taxon>Caudoviricetes</taxon>
        <taxon>Caudoviricetes code 15 clade</taxon>
    </lineage>
</organism>
<dbReference type="Proteomes" id="UP001346559">
    <property type="component" value="Segment"/>
</dbReference>
<protein>
    <submittedName>
        <fullName evidence="1">Uncharacterized protein</fullName>
    </submittedName>
</protein>
<proteinExistence type="predicted"/>
<evidence type="ECO:0000313" key="1">
    <source>
        <dbReference type="EMBL" id="WQJ54183.1"/>
    </source>
</evidence>
<reference evidence="1 2" key="1">
    <citation type="submission" date="2023-11" db="EMBL/GenBank/DDBJ databases">
        <authorList>
            <person name="Cook R."/>
            <person name="Crisci M."/>
            <person name="Pye H."/>
            <person name="Adriaenssens E."/>
            <person name="Santini J."/>
        </authorList>
    </citation>
    <scope>NUCLEOTIDE SEQUENCE [LARGE SCALE GENOMIC DNA]</scope>
    <source>
        <strain evidence="1">Lak_Megaphage_RVC_AP1_GC26</strain>
    </source>
</reference>